<dbReference type="STRING" id="1817883.A3G31_02810"/>
<dbReference type="GO" id="GO:0016616">
    <property type="term" value="F:oxidoreductase activity, acting on the CH-OH group of donors, NAD or NADP as acceptor"/>
    <property type="evidence" value="ECO:0007669"/>
    <property type="project" value="InterPro"/>
</dbReference>
<organism evidence="2 3">
    <name type="scientific">Candidatus Schekmanbacteria bacterium RIFCSPLOWO2_12_FULL_38_15</name>
    <dbReference type="NCBI Taxonomy" id="1817883"/>
    <lineage>
        <taxon>Bacteria</taxon>
        <taxon>Candidatus Schekmaniibacteriota</taxon>
    </lineage>
</organism>
<accession>A0A1F7SPN0</accession>
<dbReference type="EMBL" id="MGDI01000004">
    <property type="protein sequence ID" value="OGL55147.1"/>
    <property type="molecule type" value="Genomic_DNA"/>
</dbReference>
<dbReference type="InterPro" id="IPR036291">
    <property type="entry name" value="NAD(P)-bd_dom_sf"/>
</dbReference>
<proteinExistence type="predicted"/>
<dbReference type="AlphaFoldDB" id="A0A1F7SPN0"/>
<evidence type="ECO:0000313" key="2">
    <source>
        <dbReference type="EMBL" id="OGL55147.1"/>
    </source>
</evidence>
<dbReference type="Pfam" id="PF01073">
    <property type="entry name" value="3Beta_HSD"/>
    <property type="match status" value="1"/>
</dbReference>
<comment type="caution">
    <text evidence="2">The sequence shown here is derived from an EMBL/GenBank/DDBJ whole genome shotgun (WGS) entry which is preliminary data.</text>
</comment>
<dbReference type="SUPFAM" id="SSF51735">
    <property type="entry name" value="NAD(P)-binding Rossmann-fold domains"/>
    <property type="match status" value="1"/>
</dbReference>
<feature type="domain" description="3-beta hydroxysteroid dehydrogenase/isomerase" evidence="1">
    <location>
        <begin position="4"/>
        <end position="255"/>
    </location>
</feature>
<dbReference type="PANTHER" id="PTHR43000">
    <property type="entry name" value="DTDP-D-GLUCOSE 4,6-DEHYDRATASE-RELATED"/>
    <property type="match status" value="1"/>
</dbReference>
<dbReference type="InterPro" id="IPR002225">
    <property type="entry name" value="3Beta_OHSteriod_DH/Estase"/>
</dbReference>
<evidence type="ECO:0000313" key="3">
    <source>
        <dbReference type="Proteomes" id="UP000178082"/>
    </source>
</evidence>
<dbReference type="Proteomes" id="UP000178082">
    <property type="component" value="Unassembled WGS sequence"/>
</dbReference>
<sequence>MKTLVTGGGGFIGDFLCKKIYKNGWNVRILDIKEKTNFSKEFDTFNYIQGNILDYSTVLQTIKGNDLIIHLAAKHRFFGISEDEFYQVNVVGTENILKAMSETGINKIVFFSSVAVYGDQNIPTDENTIPKPNTIYGSTKLEAEKLIKKWVSEKTGRCALIIRPTVVFGPKNKGNVYRLIRQIARHLFFPIGMGDNVKSTAYIENMIDVTLFLINKGFDGVEIYNYADEPSISFKEFTNLIYKLLGRPVPKYSLPVNPILNAMVPFEFLLKVLKIDFPITAAISKMNKTTQHNANKVRNAGFRQIYSSEEGLTRTIQWYKSNKREKGYNSYDN</sequence>
<dbReference type="GO" id="GO:0006694">
    <property type="term" value="P:steroid biosynthetic process"/>
    <property type="evidence" value="ECO:0007669"/>
    <property type="project" value="InterPro"/>
</dbReference>
<protein>
    <recommendedName>
        <fullName evidence="1">3-beta hydroxysteroid dehydrogenase/isomerase domain-containing protein</fullName>
    </recommendedName>
</protein>
<dbReference type="Gene3D" id="3.40.50.720">
    <property type="entry name" value="NAD(P)-binding Rossmann-like Domain"/>
    <property type="match status" value="1"/>
</dbReference>
<gene>
    <name evidence="2" type="ORF">A3G31_02810</name>
</gene>
<evidence type="ECO:0000259" key="1">
    <source>
        <dbReference type="Pfam" id="PF01073"/>
    </source>
</evidence>
<name>A0A1F7SPN0_9BACT</name>
<reference evidence="2 3" key="1">
    <citation type="journal article" date="2016" name="Nat. Commun.">
        <title>Thousands of microbial genomes shed light on interconnected biogeochemical processes in an aquifer system.</title>
        <authorList>
            <person name="Anantharaman K."/>
            <person name="Brown C.T."/>
            <person name="Hug L.A."/>
            <person name="Sharon I."/>
            <person name="Castelle C.J."/>
            <person name="Probst A.J."/>
            <person name="Thomas B.C."/>
            <person name="Singh A."/>
            <person name="Wilkins M.J."/>
            <person name="Karaoz U."/>
            <person name="Brodie E.L."/>
            <person name="Williams K.H."/>
            <person name="Hubbard S.S."/>
            <person name="Banfield J.F."/>
        </authorList>
    </citation>
    <scope>NUCLEOTIDE SEQUENCE [LARGE SCALE GENOMIC DNA]</scope>
</reference>